<keyword evidence="1" id="KW-0472">Membrane</keyword>
<organism evidence="2 3">
    <name type="scientific">Thermostaphylospora chromogena</name>
    <dbReference type="NCBI Taxonomy" id="35622"/>
    <lineage>
        <taxon>Bacteria</taxon>
        <taxon>Bacillati</taxon>
        <taxon>Actinomycetota</taxon>
        <taxon>Actinomycetes</taxon>
        <taxon>Streptosporangiales</taxon>
        <taxon>Thermomonosporaceae</taxon>
        <taxon>Thermostaphylospora</taxon>
    </lineage>
</organism>
<keyword evidence="3" id="KW-1185">Reference proteome</keyword>
<dbReference type="STRING" id="35622.SAMN04489764_2143"/>
<dbReference type="EMBL" id="FNKK01000002">
    <property type="protein sequence ID" value="SDQ79304.1"/>
    <property type="molecule type" value="Genomic_DNA"/>
</dbReference>
<keyword evidence="1" id="KW-0812">Transmembrane</keyword>
<evidence type="ECO:0000256" key="1">
    <source>
        <dbReference type="SAM" id="Phobius"/>
    </source>
</evidence>
<feature type="transmembrane region" description="Helical" evidence="1">
    <location>
        <begin position="101"/>
        <end position="119"/>
    </location>
</feature>
<feature type="transmembrane region" description="Helical" evidence="1">
    <location>
        <begin position="27"/>
        <end position="52"/>
    </location>
</feature>
<proteinExistence type="predicted"/>
<keyword evidence="1" id="KW-1133">Transmembrane helix</keyword>
<feature type="transmembrane region" description="Helical" evidence="1">
    <location>
        <begin position="139"/>
        <end position="161"/>
    </location>
</feature>
<reference evidence="2 3" key="1">
    <citation type="submission" date="2016-10" db="EMBL/GenBank/DDBJ databases">
        <authorList>
            <person name="de Groot N.N."/>
        </authorList>
    </citation>
    <scope>NUCLEOTIDE SEQUENCE [LARGE SCALE GENOMIC DNA]</scope>
    <source>
        <strain evidence="2 3">DSM 43794</strain>
    </source>
</reference>
<name>A0A1H1DS38_9ACTN</name>
<feature type="transmembrane region" description="Helical" evidence="1">
    <location>
        <begin position="173"/>
        <end position="194"/>
    </location>
</feature>
<feature type="transmembrane region" description="Helical" evidence="1">
    <location>
        <begin position="200"/>
        <end position="220"/>
    </location>
</feature>
<dbReference type="AlphaFoldDB" id="A0A1H1DS38"/>
<feature type="transmembrane region" description="Helical" evidence="1">
    <location>
        <begin position="64"/>
        <end position="89"/>
    </location>
</feature>
<dbReference type="Proteomes" id="UP000217103">
    <property type="component" value="Unassembled WGS sequence"/>
</dbReference>
<evidence type="ECO:0000313" key="3">
    <source>
        <dbReference type="Proteomes" id="UP000217103"/>
    </source>
</evidence>
<gene>
    <name evidence="2" type="ORF">SAMN04489764_2143</name>
</gene>
<evidence type="ECO:0008006" key="4">
    <source>
        <dbReference type="Google" id="ProtNLM"/>
    </source>
</evidence>
<evidence type="ECO:0000313" key="2">
    <source>
        <dbReference type="EMBL" id="SDQ79304.1"/>
    </source>
</evidence>
<sequence length="267" mass="28290">MGRPPLGESMKSRHAPRHTRPARTNGLLIATGVILTGTVTIALIALTTSWGASAVAATRAFLEYYVGVFALLAFTATSVLGVAATERVIFSIEHRILAQRVHRAAAIAGIGFLGIHILLKIDGGRVSPAGVIPFAGGSGLWVGLGALAANLMLLVFVTGIIRGRFAQSTKPWVWRALHDIAYIAWPASILHGLLAGRTPAQWVVWCYILALVAVGIALAMRLATTAGARETAPTPRIEVTRKKAEPVARVYRLHSVTDAAERKTGTG</sequence>
<protein>
    <recommendedName>
        <fullName evidence="4">DMSO/TMAO reductase YedYZ, heme-binding membrane subunit</fullName>
    </recommendedName>
</protein>
<accession>A0A1H1DS38</accession>